<dbReference type="SUPFAM" id="SSF46955">
    <property type="entry name" value="Putative DNA-binding domain"/>
    <property type="match status" value="1"/>
</dbReference>
<gene>
    <name evidence="2" type="ORF">C5L30_000639</name>
</gene>
<dbReference type="RefSeq" id="WP_010019101.1">
    <property type="nucleotide sequence ID" value="NZ_CAJJMR010000040.1"/>
</dbReference>
<dbReference type="EMBL" id="PUFN01000011">
    <property type="protein sequence ID" value="TDG73203.1"/>
    <property type="molecule type" value="Genomic_DNA"/>
</dbReference>
<evidence type="ECO:0000259" key="1">
    <source>
        <dbReference type="Pfam" id="PF12728"/>
    </source>
</evidence>
<name>A0A4R5NG31_9LACO</name>
<evidence type="ECO:0000313" key="2">
    <source>
        <dbReference type="EMBL" id="TDG73203.1"/>
    </source>
</evidence>
<organism evidence="2 3">
    <name type="scientific">Companilactobacillus farciminis</name>
    <dbReference type="NCBI Taxonomy" id="1612"/>
    <lineage>
        <taxon>Bacteria</taxon>
        <taxon>Bacillati</taxon>
        <taxon>Bacillota</taxon>
        <taxon>Bacilli</taxon>
        <taxon>Lactobacillales</taxon>
        <taxon>Lactobacillaceae</taxon>
        <taxon>Companilactobacillus</taxon>
    </lineage>
</organism>
<dbReference type="AlphaFoldDB" id="A0A4R5NG31"/>
<dbReference type="NCBIfam" id="TIGR01764">
    <property type="entry name" value="excise"/>
    <property type="match status" value="1"/>
</dbReference>
<dbReference type="InterPro" id="IPR010093">
    <property type="entry name" value="SinI_DNA-bd"/>
</dbReference>
<dbReference type="OrthoDB" id="2303848at2"/>
<comment type="caution">
    <text evidence="2">The sequence shown here is derived from an EMBL/GenBank/DDBJ whole genome shotgun (WGS) entry which is preliminary data.</text>
</comment>
<proteinExistence type="predicted"/>
<protein>
    <recommendedName>
        <fullName evidence="1">Helix-turn-helix domain-containing protein</fullName>
    </recommendedName>
</protein>
<dbReference type="InterPro" id="IPR041657">
    <property type="entry name" value="HTH_17"/>
</dbReference>
<dbReference type="Proteomes" id="UP000295257">
    <property type="component" value="Unassembled WGS sequence"/>
</dbReference>
<keyword evidence="3" id="KW-1185">Reference proteome</keyword>
<dbReference type="Pfam" id="PF12728">
    <property type="entry name" value="HTH_17"/>
    <property type="match status" value="1"/>
</dbReference>
<dbReference type="InterPro" id="IPR009061">
    <property type="entry name" value="DNA-bd_dom_put_sf"/>
</dbReference>
<evidence type="ECO:0000313" key="3">
    <source>
        <dbReference type="Proteomes" id="UP000295257"/>
    </source>
</evidence>
<dbReference type="GO" id="GO:0003677">
    <property type="term" value="F:DNA binding"/>
    <property type="evidence" value="ECO:0007669"/>
    <property type="project" value="InterPro"/>
</dbReference>
<sequence length="60" mass="7035">MAKANEFLTVDEAAAYALVKRRTIYNWLHQGLPSYKLGRRRIDPDDLDEFISKKKQNILI</sequence>
<feature type="domain" description="Helix-turn-helix" evidence="1">
    <location>
        <begin position="7"/>
        <end position="54"/>
    </location>
</feature>
<accession>A0A4R5NG31</accession>
<reference evidence="2 3" key="1">
    <citation type="journal article" date="2019" name="Appl. Microbiol. Biotechnol.">
        <title>Uncovering carbohydrate metabolism through a genotype-phenotype association study of 56 lactic acid bacteria genomes.</title>
        <authorList>
            <person name="Buron-Moles G."/>
            <person name="Chailyan A."/>
            <person name="Dolejs I."/>
            <person name="Forster J."/>
            <person name="Miks M.H."/>
        </authorList>
    </citation>
    <scope>NUCLEOTIDE SEQUENCE [LARGE SCALE GENOMIC DNA]</scope>
    <source>
        <strain evidence="2 3">ATCC 29644</strain>
    </source>
</reference>